<dbReference type="AlphaFoldDB" id="A0A429GN38"/>
<keyword evidence="1" id="KW-0812">Transmembrane</keyword>
<name>A0A429GN38_9CREN</name>
<evidence type="ECO:0000313" key="5">
    <source>
        <dbReference type="Proteomes" id="UP000316217"/>
    </source>
</evidence>
<feature type="transmembrane region" description="Helical" evidence="1">
    <location>
        <begin position="264"/>
        <end position="282"/>
    </location>
</feature>
<organism evidence="2 4">
    <name type="scientific">Candidatus Methanodesulfokora washburnensis</name>
    <dbReference type="NCBI Taxonomy" id="2478471"/>
    <lineage>
        <taxon>Archaea</taxon>
        <taxon>Thermoproteota</taxon>
        <taxon>Candidatus Korarchaeia</taxon>
        <taxon>Candidatus Korarchaeia incertae sedis</taxon>
        <taxon>Candidatus Methanodesulfokora</taxon>
    </lineage>
</organism>
<gene>
    <name evidence="2" type="ORF">D6D85_06600</name>
    <name evidence="3" type="ORF">EF810_06505</name>
</gene>
<sequence>MIPLNYYAADPEREKNFLIKEENGIYYLVFNPRAYDYVYRNCYVCIQRGKDFRCTDLMLDIYRALEGIGALKNDTSDIPEESRIYVTSGNTSLEPLPEKVAGYALKLGLKIYQITSSRNALIIHVFKDSSMEIPGDFVAMLEKLPPNAMNRKVVVVIHPVTEEQGRKGVEVMSRIYREAVNGSLRSFCVATSMLHVSQLVNVYVDGKCLIEKNLSEKQVIDKIRDSLADESYPLEIFIDYDFSPEKMRIVPLEPKPADDYRKEAIFILILLSLVAIVMLRRIRR</sequence>
<protein>
    <submittedName>
        <fullName evidence="2">Uncharacterized protein</fullName>
    </submittedName>
</protein>
<comment type="caution">
    <text evidence="2">The sequence shown here is derived from an EMBL/GenBank/DDBJ whole genome shotgun (WGS) entry which is preliminary data.</text>
</comment>
<evidence type="ECO:0000313" key="4">
    <source>
        <dbReference type="Proteomes" id="UP000277582"/>
    </source>
</evidence>
<dbReference type="EMBL" id="RCOS01000076">
    <property type="protein sequence ID" value="RSN75294.1"/>
    <property type="molecule type" value="Genomic_DNA"/>
</dbReference>
<reference evidence="2 4" key="1">
    <citation type="submission" date="2018-10" db="EMBL/GenBank/DDBJ databases">
        <title>Co-occurring genomic capacity for anaerobic methane metabolism and dissimilatory sulfite reduction discovered in the Korarchaeota.</title>
        <authorList>
            <person name="Mckay L.J."/>
            <person name="Dlakic M."/>
            <person name="Fields M.W."/>
            <person name="Delmont T.O."/>
            <person name="Eren A.M."/>
            <person name="Jay Z.J."/>
            <person name="Klingelsmith K.B."/>
            <person name="Rusch D.B."/>
            <person name="Inskeep W.P."/>
        </authorList>
    </citation>
    <scope>NUCLEOTIDE SEQUENCE [LARGE SCALE GENOMIC DNA]</scope>
    <source>
        <strain evidence="2 4">MDKW</strain>
    </source>
</reference>
<accession>A0A429GN38</accession>
<evidence type="ECO:0000313" key="2">
    <source>
        <dbReference type="EMBL" id="RSN75294.1"/>
    </source>
</evidence>
<keyword evidence="4" id="KW-1185">Reference proteome</keyword>
<dbReference type="EMBL" id="RXII01000101">
    <property type="protein sequence ID" value="RZN59821.1"/>
    <property type="molecule type" value="Genomic_DNA"/>
</dbReference>
<evidence type="ECO:0000313" key="3">
    <source>
        <dbReference type="EMBL" id="RZN59821.1"/>
    </source>
</evidence>
<dbReference type="Proteomes" id="UP000316217">
    <property type="component" value="Unassembled WGS sequence"/>
</dbReference>
<dbReference type="Proteomes" id="UP000277582">
    <property type="component" value="Unassembled WGS sequence"/>
</dbReference>
<reference evidence="3 5" key="2">
    <citation type="journal article" date="2019" name="Nat. Microbiol.">
        <title>Wide diversity of methane and short-chain alkane metabolisms in uncultured archaea.</title>
        <authorList>
            <person name="Borrel G."/>
            <person name="Adam P.S."/>
            <person name="McKay L.J."/>
            <person name="Chen L.X."/>
            <person name="Sierra-Garcia I.N."/>
            <person name="Sieber C.M."/>
            <person name="Letourneur Q."/>
            <person name="Ghozlane A."/>
            <person name="Andersen G.L."/>
            <person name="Li W.J."/>
            <person name="Hallam S.J."/>
            <person name="Muyzer G."/>
            <person name="de Oliveira V.M."/>
            <person name="Inskeep W.P."/>
            <person name="Banfield J.F."/>
            <person name="Gribaldo S."/>
        </authorList>
    </citation>
    <scope>NUCLEOTIDE SEQUENCE [LARGE SCALE GENOMIC DNA]</scope>
    <source>
        <strain evidence="3">NM4</strain>
    </source>
</reference>
<proteinExistence type="predicted"/>
<dbReference type="RefSeq" id="WP_125671232.1">
    <property type="nucleotide sequence ID" value="NZ_RCOS01000076.1"/>
</dbReference>
<keyword evidence="1" id="KW-0472">Membrane</keyword>
<evidence type="ECO:0000256" key="1">
    <source>
        <dbReference type="SAM" id="Phobius"/>
    </source>
</evidence>
<keyword evidence="1" id="KW-1133">Transmembrane helix</keyword>